<accession>A0A164S3A0</accession>
<organism evidence="11 12">
    <name type="scientific">Sistotremastrum niveocremeum HHB9708</name>
    <dbReference type="NCBI Taxonomy" id="1314777"/>
    <lineage>
        <taxon>Eukaryota</taxon>
        <taxon>Fungi</taxon>
        <taxon>Dikarya</taxon>
        <taxon>Basidiomycota</taxon>
        <taxon>Agaricomycotina</taxon>
        <taxon>Agaricomycetes</taxon>
        <taxon>Sistotremastrales</taxon>
        <taxon>Sistotremastraceae</taxon>
        <taxon>Sertulicium</taxon>
        <taxon>Sertulicium niveocremeum</taxon>
    </lineage>
</organism>
<dbReference type="Pfam" id="PF02799">
    <property type="entry name" value="NMT_C"/>
    <property type="match status" value="1"/>
</dbReference>
<dbReference type="PANTHER" id="PTHR11377:SF5">
    <property type="entry name" value="GLYCYLPEPTIDE N-TETRADECANOYLTRANSFERASE"/>
    <property type="match status" value="1"/>
</dbReference>
<dbReference type="GO" id="GO:0005737">
    <property type="term" value="C:cytoplasm"/>
    <property type="evidence" value="ECO:0007669"/>
    <property type="project" value="TreeGrafter"/>
</dbReference>
<proteinExistence type="inferred from homology"/>
<keyword evidence="4 6" id="KW-0808">Transferase</keyword>
<feature type="compositionally biased region" description="Basic residues" evidence="8">
    <location>
        <begin position="58"/>
        <end position="69"/>
    </location>
</feature>
<keyword evidence="5 6" id="KW-0012">Acyltransferase</keyword>
<dbReference type="PROSITE" id="PS00975">
    <property type="entry name" value="NMT_1"/>
    <property type="match status" value="1"/>
</dbReference>
<comment type="catalytic activity">
    <reaction evidence="6">
        <text>N-terminal glycyl-[protein] + tetradecanoyl-CoA = N-tetradecanoylglycyl-[protein] + CoA + H(+)</text>
        <dbReference type="Rhea" id="RHEA:15521"/>
        <dbReference type="Rhea" id="RHEA-COMP:12666"/>
        <dbReference type="Rhea" id="RHEA-COMP:12667"/>
        <dbReference type="ChEBI" id="CHEBI:15378"/>
        <dbReference type="ChEBI" id="CHEBI:57287"/>
        <dbReference type="ChEBI" id="CHEBI:57385"/>
        <dbReference type="ChEBI" id="CHEBI:64723"/>
        <dbReference type="ChEBI" id="CHEBI:133050"/>
        <dbReference type="EC" id="2.3.1.97"/>
    </reaction>
</comment>
<evidence type="ECO:0000313" key="12">
    <source>
        <dbReference type="Proteomes" id="UP000076722"/>
    </source>
</evidence>
<dbReference type="InterPro" id="IPR022676">
    <property type="entry name" value="NMT_N"/>
</dbReference>
<name>A0A164S3A0_9AGAM</name>
<reference evidence="11 12" key="1">
    <citation type="journal article" date="2016" name="Mol. Biol. Evol.">
        <title>Comparative Genomics of Early-Diverging Mushroom-Forming Fungi Provides Insights into the Origins of Lignocellulose Decay Capabilities.</title>
        <authorList>
            <person name="Nagy L.G."/>
            <person name="Riley R."/>
            <person name="Tritt A."/>
            <person name="Adam C."/>
            <person name="Daum C."/>
            <person name="Floudas D."/>
            <person name="Sun H."/>
            <person name="Yadav J.S."/>
            <person name="Pangilinan J."/>
            <person name="Larsson K.H."/>
            <person name="Matsuura K."/>
            <person name="Barry K."/>
            <person name="Labutti K."/>
            <person name="Kuo R."/>
            <person name="Ohm R.A."/>
            <person name="Bhattacharya S.S."/>
            <person name="Shirouzu T."/>
            <person name="Yoshinaga Y."/>
            <person name="Martin F.M."/>
            <person name="Grigoriev I.V."/>
            <person name="Hibbett D.S."/>
        </authorList>
    </citation>
    <scope>NUCLEOTIDE SEQUENCE [LARGE SCALE GENOMIC DNA]</scope>
    <source>
        <strain evidence="11 12">HHB9708</strain>
    </source>
</reference>
<evidence type="ECO:0000256" key="6">
    <source>
        <dbReference type="RuleBase" id="RU000586"/>
    </source>
</evidence>
<evidence type="ECO:0000256" key="3">
    <source>
        <dbReference type="ARBA" id="ARBA00022240"/>
    </source>
</evidence>
<evidence type="ECO:0000313" key="11">
    <source>
        <dbReference type="EMBL" id="KZS91117.1"/>
    </source>
</evidence>
<evidence type="ECO:0000259" key="10">
    <source>
        <dbReference type="Pfam" id="PF02799"/>
    </source>
</evidence>
<dbReference type="InterPro" id="IPR022678">
    <property type="entry name" value="NMT_CS"/>
</dbReference>
<dbReference type="InterPro" id="IPR022677">
    <property type="entry name" value="NMT_C"/>
</dbReference>
<sequence>MSVQDITSPDSQDAHDQDNVHSDSHSESGSEGEAEHEPTNGEAGGSSLPASTPAASSKSKKKKKKKSKASKALQSVLRGGGSGNVPQELVDEVIQRVKEEHADLADQADEETVRQALDYLKINDVIRGKAGIAGRGTKDLGEHKFWATQPVPQLGEEPPEADGYIEPSLPRDQVRQDPFPLPKEFEWSIVDINVPAQLTEVYELLSAHYVEDHDASFRFQYTAPFLQWALKPPNYVPEWHLGVRVASNKKLVAFISGIPIHLNVRGNRFTGSEINFLCVHKKLRSKRLAPVLIKEITRQCHLKGIFQAIYTAGVVLPTPLSTCRRYHHRLLNVPKLVDVKFTSVPRSSTVARMIRIHKLPPSPFLSRAGLREIENKDVKGVHKLLSKYMERFDMRQEFGLEEVRHMFLSGKGTGEIKDGRRENQVLWTYVVEDPKSHQITDFFSFYNLPSSVIGNTKHAVVDAVYLFYYATDAAFGQGDKEEVEVRADKRLTDLIADALVVADQAHFDVFNALTLMDNWAFLKELKFGNGDGMLNYYLYNWRTAPLAGVNPIGERGVGKGVGVIML</sequence>
<dbReference type="InterPro" id="IPR000903">
    <property type="entry name" value="NMT"/>
</dbReference>
<dbReference type="PIRSF" id="PIRSF015892">
    <property type="entry name" value="N-myristl_transf"/>
    <property type="match status" value="1"/>
</dbReference>
<feature type="compositionally biased region" description="Basic and acidic residues" evidence="8">
    <location>
        <begin position="12"/>
        <end position="39"/>
    </location>
</feature>
<evidence type="ECO:0000256" key="2">
    <source>
        <dbReference type="ARBA" id="ARBA00012923"/>
    </source>
</evidence>
<dbReference type="AlphaFoldDB" id="A0A164S3A0"/>
<dbReference type="OrthoDB" id="60315at2759"/>
<dbReference type="GO" id="GO:0004379">
    <property type="term" value="F:glycylpeptide N-tetradecanoyltransferase activity"/>
    <property type="evidence" value="ECO:0007669"/>
    <property type="project" value="UniProtKB-EC"/>
</dbReference>
<evidence type="ECO:0000256" key="7">
    <source>
        <dbReference type="RuleBase" id="RU004178"/>
    </source>
</evidence>
<dbReference type="PROSITE" id="PS00976">
    <property type="entry name" value="NMT_2"/>
    <property type="match status" value="1"/>
</dbReference>
<comment type="similarity">
    <text evidence="1 7">Belongs to the NMT family.</text>
</comment>
<gene>
    <name evidence="11" type="ORF">SISNIDRAFT_414587</name>
</gene>
<protein>
    <recommendedName>
        <fullName evidence="3 6">Glycylpeptide N-tetradecanoyltransferase</fullName>
        <ecNumber evidence="2 6">2.3.1.97</ecNumber>
    </recommendedName>
</protein>
<keyword evidence="12" id="KW-1185">Reference proteome</keyword>
<feature type="domain" description="Glycylpeptide N-tetradecanoyltransferase N-terminal" evidence="9">
    <location>
        <begin position="165"/>
        <end position="323"/>
    </location>
</feature>
<feature type="compositionally biased region" description="Polar residues" evidence="8">
    <location>
        <begin position="1"/>
        <end position="11"/>
    </location>
</feature>
<dbReference type="EMBL" id="KV419417">
    <property type="protein sequence ID" value="KZS91117.1"/>
    <property type="molecule type" value="Genomic_DNA"/>
</dbReference>
<evidence type="ECO:0000256" key="1">
    <source>
        <dbReference type="ARBA" id="ARBA00009469"/>
    </source>
</evidence>
<comment type="function">
    <text evidence="6">Adds a myristoyl group to the N-terminal glycine residue of certain cellular proteins.</text>
</comment>
<dbReference type="Gene3D" id="3.40.630.30">
    <property type="match status" value="2"/>
</dbReference>
<dbReference type="SUPFAM" id="SSF55729">
    <property type="entry name" value="Acyl-CoA N-acyltransferases (Nat)"/>
    <property type="match status" value="2"/>
</dbReference>
<feature type="region of interest" description="Disordered" evidence="8">
    <location>
        <begin position="1"/>
        <end position="87"/>
    </location>
</feature>
<evidence type="ECO:0000256" key="5">
    <source>
        <dbReference type="ARBA" id="ARBA00023315"/>
    </source>
</evidence>
<dbReference type="PANTHER" id="PTHR11377">
    <property type="entry name" value="N-MYRISTOYL TRANSFERASE"/>
    <property type="match status" value="1"/>
</dbReference>
<feature type="domain" description="Glycylpeptide N-tetradecanoyltransferase C-terminal" evidence="10">
    <location>
        <begin position="338"/>
        <end position="563"/>
    </location>
</feature>
<dbReference type="Pfam" id="PF01233">
    <property type="entry name" value="NMT"/>
    <property type="match status" value="1"/>
</dbReference>
<dbReference type="EC" id="2.3.1.97" evidence="2 6"/>
<evidence type="ECO:0000259" key="9">
    <source>
        <dbReference type="Pfam" id="PF01233"/>
    </source>
</evidence>
<dbReference type="STRING" id="1314777.A0A164S3A0"/>
<evidence type="ECO:0000256" key="8">
    <source>
        <dbReference type="SAM" id="MobiDB-lite"/>
    </source>
</evidence>
<dbReference type="Proteomes" id="UP000076722">
    <property type="component" value="Unassembled WGS sequence"/>
</dbReference>
<dbReference type="InterPro" id="IPR016181">
    <property type="entry name" value="Acyl_CoA_acyltransferase"/>
</dbReference>
<evidence type="ECO:0000256" key="4">
    <source>
        <dbReference type="ARBA" id="ARBA00022679"/>
    </source>
</evidence>